<dbReference type="PANTHER" id="PTHR10026">
    <property type="entry name" value="CYCLIN"/>
    <property type="match status" value="1"/>
</dbReference>
<evidence type="ECO:0000256" key="3">
    <source>
        <dbReference type="ARBA" id="ARBA00022491"/>
    </source>
</evidence>
<proteinExistence type="inferred from homology"/>
<dbReference type="InterPro" id="IPR006671">
    <property type="entry name" value="Cyclin_N"/>
</dbReference>
<feature type="compositionally biased region" description="Polar residues" evidence="10">
    <location>
        <begin position="366"/>
        <end position="380"/>
    </location>
</feature>
<dbReference type="GO" id="GO:0016538">
    <property type="term" value="F:cyclin-dependent protein serine/threonine kinase regulator activity"/>
    <property type="evidence" value="ECO:0007669"/>
    <property type="project" value="InterPro"/>
</dbReference>
<evidence type="ECO:0000256" key="9">
    <source>
        <dbReference type="RuleBase" id="RU000383"/>
    </source>
</evidence>
<dbReference type="Proteomes" id="UP000807353">
    <property type="component" value="Unassembled WGS sequence"/>
</dbReference>
<name>A0A9P6C9E5_9AGAR</name>
<accession>A0A9P6C9E5</accession>
<feature type="region of interest" description="Disordered" evidence="10">
    <location>
        <begin position="259"/>
        <end position="298"/>
    </location>
</feature>
<dbReference type="GO" id="GO:0006357">
    <property type="term" value="P:regulation of transcription by RNA polymerase II"/>
    <property type="evidence" value="ECO:0007669"/>
    <property type="project" value="InterPro"/>
</dbReference>
<dbReference type="FunFam" id="1.10.472.10:FF:000076">
    <property type="entry name" value="RNA polymerase II holoenzyme cyclin-like subunit"/>
    <property type="match status" value="1"/>
</dbReference>
<keyword evidence="13" id="KW-1185">Reference proteome</keyword>
<keyword evidence="8" id="KW-0539">Nucleus</keyword>
<keyword evidence="6" id="KW-0010">Activator</keyword>
<evidence type="ECO:0000256" key="2">
    <source>
        <dbReference type="ARBA" id="ARBA00008638"/>
    </source>
</evidence>
<evidence type="ECO:0000313" key="13">
    <source>
        <dbReference type="Proteomes" id="UP000807353"/>
    </source>
</evidence>
<evidence type="ECO:0000313" key="12">
    <source>
        <dbReference type="EMBL" id="KAF9457251.1"/>
    </source>
</evidence>
<evidence type="ECO:0000256" key="7">
    <source>
        <dbReference type="ARBA" id="ARBA00023163"/>
    </source>
</evidence>
<dbReference type="InterPro" id="IPR043198">
    <property type="entry name" value="Cyclin/Ssn8"/>
</dbReference>
<comment type="similarity">
    <text evidence="2">Belongs to the cyclin family. Cyclin C subfamily.</text>
</comment>
<dbReference type="SUPFAM" id="SSF47954">
    <property type="entry name" value="Cyclin-like"/>
    <property type="match status" value="2"/>
</dbReference>
<dbReference type="GO" id="GO:0005634">
    <property type="term" value="C:nucleus"/>
    <property type="evidence" value="ECO:0007669"/>
    <property type="project" value="UniProtKB-SubCell"/>
</dbReference>
<dbReference type="AlphaFoldDB" id="A0A9P6C9E5"/>
<gene>
    <name evidence="12" type="ORF">BDZ94DRAFT_1273733</name>
</gene>
<evidence type="ECO:0000256" key="5">
    <source>
        <dbReference type="ARBA" id="ARBA00023127"/>
    </source>
</evidence>
<comment type="caution">
    <text evidence="12">The sequence shown here is derived from an EMBL/GenBank/DDBJ whole genome shotgun (WGS) entry which is preliminary data.</text>
</comment>
<feature type="region of interest" description="Disordered" evidence="10">
    <location>
        <begin position="337"/>
        <end position="394"/>
    </location>
</feature>
<evidence type="ECO:0000256" key="1">
    <source>
        <dbReference type="ARBA" id="ARBA00004123"/>
    </source>
</evidence>
<dbReference type="InterPro" id="IPR036915">
    <property type="entry name" value="Cyclin-like_sf"/>
</dbReference>
<evidence type="ECO:0000256" key="6">
    <source>
        <dbReference type="ARBA" id="ARBA00023159"/>
    </source>
</evidence>
<dbReference type="SMART" id="SM00385">
    <property type="entry name" value="CYCLIN"/>
    <property type="match status" value="1"/>
</dbReference>
<evidence type="ECO:0000256" key="8">
    <source>
        <dbReference type="ARBA" id="ARBA00023242"/>
    </source>
</evidence>
<evidence type="ECO:0000259" key="11">
    <source>
        <dbReference type="SMART" id="SM00385"/>
    </source>
</evidence>
<evidence type="ECO:0000256" key="10">
    <source>
        <dbReference type="SAM" id="MobiDB-lite"/>
    </source>
</evidence>
<sequence>MATDFWASSHYKRWIVDRATLKQARADDLQYVEDPEHLDLLAIYFANVISKLGKKLQLRQRVIATATVFFRRFYVKNSYCETDPFIVISACCYVAAKAEESPVHIKNVVTESRLLFSQENYNVKNFPSDNTKLAEMEFYLVDDLECDLTVFHPYRTLLTLCRKEATDSASLFGSEEGEAEEAGIGIGTEDGPRYWGTGEGQLEVTDGALQTAWFIINDTYRSDLCLLYPPHIIAIAALYLTFILNPSMRDTVLPHLPTEHEHSRASMPQQSSAAPQPRRSSRQAHHTAPTDSPKKPQDPIAFLADLNVSLPLIATVSQEIISLYSLWDRYKEDAMSEAPRHNRDQAQSPFSGSTGSTSPAKRSAPESRSGSLHAGNSNAGTPMDTREDLGETGWSDGSYVTPAFLSGVLMKMREARLADMSHPASGRPVAINKMLERTQAAG</sequence>
<comment type="subcellular location">
    <subcellularLocation>
        <location evidence="1">Nucleus</location>
    </subcellularLocation>
</comment>
<dbReference type="OrthoDB" id="10266018at2759"/>
<feature type="compositionally biased region" description="Low complexity" evidence="10">
    <location>
        <begin position="348"/>
        <end position="359"/>
    </location>
</feature>
<keyword evidence="3" id="KW-0678">Repressor</keyword>
<dbReference type="EMBL" id="MU150380">
    <property type="protein sequence ID" value="KAF9457251.1"/>
    <property type="molecule type" value="Genomic_DNA"/>
</dbReference>
<evidence type="ECO:0000256" key="4">
    <source>
        <dbReference type="ARBA" id="ARBA00023015"/>
    </source>
</evidence>
<organism evidence="12 13">
    <name type="scientific">Collybia nuda</name>
    <dbReference type="NCBI Taxonomy" id="64659"/>
    <lineage>
        <taxon>Eukaryota</taxon>
        <taxon>Fungi</taxon>
        <taxon>Dikarya</taxon>
        <taxon>Basidiomycota</taxon>
        <taxon>Agaricomycotina</taxon>
        <taxon>Agaricomycetes</taxon>
        <taxon>Agaricomycetidae</taxon>
        <taxon>Agaricales</taxon>
        <taxon>Tricholomatineae</taxon>
        <taxon>Clitocybaceae</taxon>
        <taxon>Collybia</taxon>
    </lineage>
</organism>
<protein>
    <submittedName>
        <fullName evidence="12">Cyclin-like protein</fullName>
    </submittedName>
</protein>
<feature type="compositionally biased region" description="Low complexity" evidence="10">
    <location>
        <begin position="265"/>
        <end position="278"/>
    </location>
</feature>
<keyword evidence="5 9" id="KW-0195">Cyclin</keyword>
<dbReference type="InterPro" id="IPR013763">
    <property type="entry name" value="Cyclin-like_dom"/>
</dbReference>
<dbReference type="CDD" id="cd20513">
    <property type="entry name" value="CYCLIN_CCNC_rpt1"/>
    <property type="match status" value="1"/>
</dbReference>
<reference evidence="12" key="1">
    <citation type="submission" date="2020-11" db="EMBL/GenBank/DDBJ databases">
        <authorList>
            <consortium name="DOE Joint Genome Institute"/>
            <person name="Ahrendt S."/>
            <person name="Riley R."/>
            <person name="Andreopoulos W."/>
            <person name="Labutti K."/>
            <person name="Pangilinan J."/>
            <person name="Ruiz-Duenas F.J."/>
            <person name="Barrasa J.M."/>
            <person name="Sanchez-Garcia M."/>
            <person name="Camarero S."/>
            <person name="Miyauchi S."/>
            <person name="Serrano A."/>
            <person name="Linde D."/>
            <person name="Babiker R."/>
            <person name="Drula E."/>
            <person name="Ayuso-Fernandez I."/>
            <person name="Pacheco R."/>
            <person name="Padilla G."/>
            <person name="Ferreira P."/>
            <person name="Barriuso J."/>
            <person name="Kellner H."/>
            <person name="Castanera R."/>
            <person name="Alfaro M."/>
            <person name="Ramirez L."/>
            <person name="Pisabarro A.G."/>
            <person name="Kuo A."/>
            <person name="Tritt A."/>
            <person name="Lipzen A."/>
            <person name="He G."/>
            <person name="Yan M."/>
            <person name="Ng V."/>
            <person name="Cullen D."/>
            <person name="Martin F."/>
            <person name="Rosso M.-N."/>
            <person name="Henrissat B."/>
            <person name="Hibbett D."/>
            <person name="Martinez A.T."/>
            <person name="Grigoriev I.V."/>
        </authorList>
    </citation>
    <scope>NUCLEOTIDE SEQUENCE</scope>
    <source>
        <strain evidence="12">CBS 247.69</strain>
    </source>
</reference>
<dbReference type="Pfam" id="PF00134">
    <property type="entry name" value="Cyclin_N"/>
    <property type="match status" value="1"/>
</dbReference>
<keyword evidence="7" id="KW-0804">Transcription</keyword>
<dbReference type="Gene3D" id="1.10.472.10">
    <property type="entry name" value="Cyclin-like"/>
    <property type="match status" value="2"/>
</dbReference>
<feature type="domain" description="Cyclin-like" evidence="11">
    <location>
        <begin position="47"/>
        <end position="142"/>
    </location>
</feature>
<keyword evidence="4" id="KW-0805">Transcription regulation</keyword>